<dbReference type="InterPro" id="IPR008040">
    <property type="entry name" value="Hydant_A_N"/>
</dbReference>
<evidence type="ECO:0000259" key="3">
    <source>
        <dbReference type="Pfam" id="PF19278"/>
    </source>
</evidence>
<accession>A0ABS6U491</accession>
<dbReference type="InterPro" id="IPR049517">
    <property type="entry name" value="ACX-like_C"/>
</dbReference>
<evidence type="ECO:0000313" key="4">
    <source>
        <dbReference type="EMBL" id="MBW0127057.1"/>
    </source>
</evidence>
<feature type="domain" description="Hydantoinase A/oxoprolinase" evidence="1">
    <location>
        <begin position="198"/>
        <end position="481"/>
    </location>
</feature>
<reference evidence="4 5" key="1">
    <citation type="submission" date="2020-11" db="EMBL/GenBank/DDBJ databases">
        <title>Pseudonocardia abyssalis sp. nov. and Pseudonocardia oceani sp. nov., description and phylogenomic analysis of two novel actinomycetes isolated from the deep Southern Ocean.</title>
        <authorList>
            <person name="Parra J."/>
        </authorList>
    </citation>
    <scope>NUCLEOTIDE SEQUENCE [LARGE SCALE GENOMIC DNA]</scope>
    <source>
        <strain evidence="5">KRD185</strain>
    </source>
</reference>
<dbReference type="PANTHER" id="PTHR11365:SF23">
    <property type="entry name" value="HYPOTHETICAL 5-OXOPROLINASE (EUROFUNG)-RELATED"/>
    <property type="match status" value="1"/>
</dbReference>
<dbReference type="Proteomes" id="UP000694300">
    <property type="component" value="Unassembled WGS sequence"/>
</dbReference>
<sequence>MIGIDVGGTFTDVIAVREGRIETRKVPATREAYLSVLEGAERADASRSSVLNHASTHGLNAIITRRLPKIAFLTTTGHRDLLDYARIWRPAEAAMDPSWRRSFSDVARPLVPRYLRRGVVERTQADGQLLVPLDEDQLRAELEVLRRCEVEGVAICFLNAFVNPTNEQVAQRIVREVLGDVACSISSETSPLARVYGRASTTVVDVIMKISYVAYNDHLTTGLEKIGFTGQLNYADSAATLVSADAAMRRPHRIVFSGPAAGTAACKHFGASIGDGELICVDVGGTSTDLSVVTGGAPYLNTTYELEHDLTVNSLSTSISTLGAGGGSIAWINDLGELRVGPDSAGGVPGPCCYGAGGTRPTITDACLLSGVLEADKFLGGEVPLHPDLAEAGFLSLETDGDLSRRVRDTWQLGVHNIAEGIVNLALAHGVNPVDYSLVAYGAAGPMLLPSVLDHLTVRRVVIPPHPGLFSALGLLTSDQVYSESRSAYTVLGADAVERVAELLAETEATLREQLVGVDPSAVTVTRSFDGRLYGQSWDTPFVEIPDGPVTEETVQTMIDRFHDTYERRNGTRFTTFPVEAVTFRVQAVVRTDKLTFEPLATRAATGGAPATSTTTVRHIYGDDVTATVVERPDLLSGDEIAGPAIVREAMSTTVVPPGRTVRVGRFGELVIS</sequence>
<organism evidence="4 5">
    <name type="scientific">Pseudonocardia oceani</name>
    <dbReference type="NCBI Taxonomy" id="2792013"/>
    <lineage>
        <taxon>Bacteria</taxon>
        <taxon>Bacillati</taxon>
        <taxon>Actinomycetota</taxon>
        <taxon>Actinomycetes</taxon>
        <taxon>Pseudonocardiales</taxon>
        <taxon>Pseudonocardiaceae</taxon>
        <taxon>Pseudonocardia</taxon>
    </lineage>
</organism>
<comment type="caution">
    <text evidence="4">The sequence shown here is derived from an EMBL/GenBank/DDBJ whole genome shotgun (WGS) entry which is preliminary data.</text>
</comment>
<protein>
    <submittedName>
        <fullName evidence="4">Hydantoinase/oxoprolinase family protein</fullName>
    </submittedName>
</protein>
<keyword evidence="5" id="KW-1185">Reference proteome</keyword>
<proteinExistence type="predicted"/>
<dbReference type="Pfam" id="PF19278">
    <property type="entry name" value="Hydant_A_C"/>
    <property type="match status" value="1"/>
</dbReference>
<feature type="domain" description="Acetophenone carboxylase-like C-terminal" evidence="3">
    <location>
        <begin position="517"/>
        <end position="664"/>
    </location>
</feature>
<evidence type="ECO:0000259" key="1">
    <source>
        <dbReference type="Pfam" id="PF01968"/>
    </source>
</evidence>
<evidence type="ECO:0000313" key="5">
    <source>
        <dbReference type="Proteomes" id="UP000694300"/>
    </source>
</evidence>
<gene>
    <name evidence="4" type="ORF">I4I82_05115</name>
</gene>
<dbReference type="InterPro" id="IPR002821">
    <property type="entry name" value="Hydantoinase_A"/>
</dbReference>
<dbReference type="PANTHER" id="PTHR11365">
    <property type="entry name" value="5-OXOPROLINASE RELATED"/>
    <property type="match status" value="1"/>
</dbReference>
<feature type="domain" description="Hydantoinase/oxoprolinase N-terminal" evidence="2">
    <location>
        <begin position="2"/>
        <end position="177"/>
    </location>
</feature>
<dbReference type="Pfam" id="PF01968">
    <property type="entry name" value="Hydantoinase_A"/>
    <property type="match status" value="1"/>
</dbReference>
<evidence type="ECO:0000259" key="2">
    <source>
        <dbReference type="Pfam" id="PF05378"/>
    </source>
</evidence>
<dbReference type="Pfam" id="PF05378">
    <property type="entry name" value="Hydant_A_N"/>
    <property type="match status" value="1"/>
</dbReference>
<name>A0ABS6U491_9PSEU</name>
<dbReference type="InterPro" id="IPR045079">
    <property type="entry name" value="Oxoprolinase-like"/>
</dbReference>
<dbReference type="EMBL" id="JADQDF010000001">
    <property type="protein sequence ID" value="MBW0127057.1"/>
    <property type="molecule type" value="Genomic_DNA"/>
</dbReference>